<name>A0A1I6QLU0_9EURY</name>
<evidence type="ECO:0000256" key="3">
    <source>
        <dbReference type="ARBA" id="ARBA00022692"/>
    </source>
</evidence>
<evidence type="ECO:0000256" key="1">
    <source>
        <dbReference type="ARBA" id="ARBA00004651"/>
    </source>
</evidence>
<evidence type="ECO:0000256" key="4">
    <source>
        <dbReference type="ARBA" id="ARBA00022989"/>
    </source>
</evidence>
<dbReference type="InterPro" id="IPR002797">
    <property type="entry name" value="Polysacc_synth"/>
</dbReference>
<dbReference type="PANTHER" id="PTHR30250:SF26">
    <property type="entry name" value="PSMA PROTEIN"/>
    <property type="match status" value="1"/>
</dbReference>
<feature type="transmembrane region" description="Helical" evidence="6">
    <location>
        <begin position="80"/>
        <end position="101"/>
    </location>
</feature>
<proteinExistence type="predicted"/>
<dbReference type="InterPro" id="IPR050833">
    <property type="entry name" value="Poly_Biosynth_Transport"/>
</dbReference>
<feature type="transmembrane region" description="Helical" evidence="6">
    <location>
        <begin position="363"/>
        <end position="384"/>
    </location>
</feature>
<dbReference type="GO" id="GO:0005886">
    <property type="term" value="C:plasma membrane"/>
    <property type="evidence" value="ECO:0007669"/>
    <property type="project" value="UniProtKB-SubCell"/>
</dbReference>
<dbReference type="PANTHER" id="PTHR30250">
    <property type="entry name" value="PST FAMILY PREDICTED COLANIC ACID TRANSPORTER"/>
    <property type="match status" value="1"/>
</dbReference>
<evidence type="ECO:0000256" key="2">
    <source>
        <dbReference type="ARBA" id="ARBA00022475"/>
    </source>
</evidence>
<dbReference type="Pfam" id="PF01943">
    <property type="entry name" value="Polysacc_synt"/>
    <property type="match status" value="1"/>
</dbReference>
<gene>
    <name evidence="7" type="ORF">SAMN04488556_1360</name>
</gene>
<sequence length="542" mass="55530">MDEFVTNVIPVGRSSVGALLSTVALSPILYRLLGTAAFGEYSFLLAVFAIYTAAVSVGVPDGIRTTLSANRRTDSSGRLVVAHALAAIGLAVLGAVALALATRTAVFDTIFGAGARPYFFVFSALVITTQIREFTRQTLAGLGLEAQAERLPILESVAVAVVVLPFVAVGFDVFGALAAHLVASVFVSIAGVRLIARRVSLSELGARSRSGSWLEQIRLDPLTAVRTVVLVALAHVGVVLLYRFVDAAAAGTYRIALTLASILFVVPLVLRPLSADSRAESWSRNGAGPRSNPVGVTIRYTFVLAAWSAVVLASLADVVVPALFGPAATSAVGPLVVMLPGAFGAALAGPVQTAVRADDGRRYSVAATAGAAGLFVAASLVLIPNFGVQGAAAATSIGYGSLFAFHLASARALDLEPLAGARLGRTALASALAAVPAVGFSAAITNGWLAVAIVPPVALALVFGFGVLVGAVDLEVPFEALAAAPDPVGGWADAAYRRFDGLDADAIPINWVQRLLILVGVSLLVTGLFVGLLGSGIESLRF</sequence>
<reference evidence="8" key="1">
    <citation type="submission" date="2016-10" db="EMBL/GenBank/DDBJ databases">
        <authorList>
            <person name="Varghese N."/>
            <person name="Submissions S."/>
        </authorList>
    </citation>
    <scope>NUCLEOTIDE SEQUENCE [LARGE SCALE GENOMIC DNA]</scope>
    <source>
        <strain evidence="8">DSM 22427</strain>
    </source>
</reference>
<dbReference type="Proteomes" id="UP000199199">
    <property type="component" value="Unassembled WGS sequence"/>
</dbReference>
<keyword evidence="5 6" id="KW-0472">Membrane</keyword>
<feature type="transmembrane region" description="Helical" evidence="6">
    <location>
        <begin position="390"/>
        <end position="413"/>
    </location>
</feature>
<keyword evidence="3 6" id="KW-0812">Transmembrane</keyword>
<feature type="transmembrane region" description="Helical" evidence="6">
    <location>
        <begin position="41"/>
        <end position="59"/>
    </location>
</feature>
<evidence type="ECO:0000256" key="6">
    <source>
        <dbReference type="SAM" id="Phobius"/>
    </source>
</evidence>
<feature type="transmembrane region" description="Helical" evidence="6">
    <location>
        <begin position="330"/>
        <end position="351"/>
    </location>
</feature>
<evidence type="ECO:0000256" key="5">
    <source>
        <dbReference type="ARBA" id="ARBA00023136"/>
    </source>
</evidence>
<feature type="transmembrane region" description="Helical" evidence="6">
    <location>
        <begin position="217"/>
        <end position="245"/>
    </location>
</feature>
<feature type="transmembrane region" description="Helical" evidence="6">
    <location>
        <begin position="151"/>
        <end position="171"/>
    </location>
</feature>
<accession>A0A1I6QLU0</accession>
<feature type="transmembrane region" description="Helical" evidence="6">
    <location>
        <begin position="425"/>
        <end position="444"/>
    </location>
</feature>
<protein>
    <submittedName>
        <fullName evidence="7">Membrane protein involved in the export of O-antigen and teichoic acid</fullName>
    </submittedName>
</protein>
<feature type="transmembrane region" description="Helical" evidence="6">
    <location>
        <begin position="113"/>
        <end position="131"/>
    </location>
</feature>
<dbReference type="EMBL" id="FOZS01000001">
    <property type="protein sequence ID" value="SFS53383.1"/>
    <property type="molecule type" value="Genomic_DNA"/>
</dbReference>
<comment type="subcellular location">
    <subcellularLocation>
        <location evidence="1">Cell membrane</location>
        <topology evidence="1">Multi-pass membrane protein</topology>
    </subcellularLocation>
</comment>
<dbReference type="AlphaFoldDB" id="A0A1I6QLU0"/>
<keyword evidence="4 6" id="KW-1133">Transmembrane helix</keyword>
<evidence type="ECO:0000313" key="8">
    <source>
        <dbReference type="Proteomes" id="UP000199199"/>
    </source>
</evidence>
<organism evidence="7 8">
    <name type="scientific">Halostagnicola kamekurae</name>
    <dbReference type="NCBI Taxonomy" id="619731"/>
    <lineage>
        <taxon>Archaea</taxon>
        <taxon>Methanobacteriati</taxon>
        <taxon>Methanobacteriota</taxon>
        <taxon>Stenosarchaea group</taxon>
        <taxon>Halobacteria</taxon>
        <taxon>Halobacteriales</taxon>
        <taxon>Natrialbaceae</taxon>
        <taxon>Halostagnicola</taxon>
    </lineage>
</organism>
<evidence type="ECO:0000313" key="7">
    <source>
        <dbReference type="EMBL" id="SFS53383.1"/>
    </source>
</evidence>
<feature type="transmembrane region" description="Helical" evidence="6">
    <location>
        <begin position="515"/>
        <end position="537"/>
    </location>
</feature>
<feature type="transmembrane region" description="Helical" evidence="6">
    <location>
        <begin position="450"/>
        <end position="472"/>
    </location>
</feature>
<keyword evidence="8" id="KW-1185">Reference proteome</keyword>
<keyword evidence="2" id="KW-1003">Cell membrane</keyword>
<feature type="transmembrane region" description="Helical" evidence="6">
    <location>
        <begin position="300"/>
        <end position="324"/>
    </location>
</feature>